<feature type="region of interest" description="Disordered" evidence="1">
    <location>
        <begin position="31"/>
        <end position="50"/>
    </location>
</feature>
<reference evidence="2 3" key="2">
    <citation type="submission" date="2018-11" db="EMBL/GenBank/DDBJ databases">
        <authorList>
            <consortium name="Pathogen Informatics"/>
        </authorList>
    </citation>
    <scope>NUCLEOTIDE SEQUENCE [LARGE SCALE GENOMIC DNA]</scope>
    <source>
        <strain evidence="2 3">MHpl1</strain>
    </source>
</reference>
<gene>
    <name evidence="2" type="ORF">HPLM_LOCUS21627</name>
</gene>
<dbReference type="AlphaFoldDB" id="A0A0N4XB93"/>
<protein>
    <submittedName>
        <fullName evidence="4">Ovule protein</fullName>
    </submittedName>
</protein>
<evidence type="ECO:0000313" key="3">
    <source>
        <dbReference type="Proteomes" id="UP000268014"/>
    </source>
</evidence>
<proteinExistence type="predicted"/>
<dbReference type="EMBL" id="UZAF01023769">
    <property type="protein sequence ID" value="VDO91178.1"/>
    <property type="molecule type" value="Genomic_DNA"/>
</dbReference>
<sequence>MKYEILLKIGVCYPNSSTIVAKMASHRIEESDELQKSVEQQQTSPSSPPLKQFIVSCS</sequence>
<reference evidence="4" key="1">
    <citation type="submission" date="2017-02" db="UniProtKB">
        <authorList>
            <consortium name="WormBaseParasite"/>
        </authorList>
    </citation>
    <scope>IDENTIFICATION</scope>
</reference>
<evidence type="ECO:0000256" key="1">
    <source>
        <dbReference type="SAM" id="MobiDB-lite"/>
    </source>
</evidence>
<dbReference type="WBParaSite" id="HPLM_0002163801-mRNA-1">
    <property type="protein sequence ID" value="HPLM_0002163801-mRNA-1"/>
    <property type="gene ID" value="HPLM_0002163801"/>
</dbReference>
<accession>A0A0N4XB93</accession>
<name>A0A0N4XB93_HAEPC</name>
<evidence type="ECO:0000313" key="4">
    <source>
        <dbReference type="WBParaSite" id="HPLM_0002163801-mRNA-1"/>
    </source>
</evidence>
<keyword evidence="3" id="KW-1185">Reference proteome</keyword>
<organism evidence="4">
    <name type="scientific">Haemonchus placei</name>
    <name type="common">Barber's pole worm</name>
    <dbReference type="NCBI Taxonomy" id="6290"/>
    <lineage>
        <taxon>Eukaryota</taxon>
        <taxon>Metazoa</taxon>
        <taxon>Ecdysozoa</taxon>
        <taxon>Nematoda</taxon>
        <taxon>Chromadorea</taxon>
        <taxon>Rhabditida</taxon>
        <taxon>Rhabditina</taxon>
        <taxon>Rhabditomorpha</taxon>
        <taxon>Strongyloidea</taxon>
        <taxon>Trichostrongylidae</taxon>
        <taxon>Haemonchus</taxon>
    </lineage>
</organism>
<dbReference type="Proteomes" id="UP000268014">
    <property type="component" value="Unassembled WGS sequence"/>
</dbReference>
<evidence type="ECO:0000313" key="2">
    <source>
        <dbReference type="EMBL" id="VDO91178.1"/>
    </source>
</evidence>